<evidence type="ECO:0000313" key="3">
    <source>
        <dbReference type="Proteomes" id="UP001157006"/>
    </source>
</evidence>
<evidence type="ECO:0000313" key="2">
    <source>
        <dbReference type="EMBL" id="CAI8618333.1"/>
    </source>
</evidence>
<name>A0AAV1B9K3_VICFA</name>
<dbReference type="AlphaFoldDB" id="A0AAV1B9K3"/>
<dbReference type="Proteomes" id="UP001157006">
    <property type="component" value="Chromosome 6"/>
</dbReference>
<feature type="compositionally biased region" description="Polar residues" evidence="1">
    <location>
        <begin position="24"/>
        <end position="36"/>
    </location>
</feature>
<proteinExistence type="predicted"/>
<keyword evidence="3" id="KW-1185">Reference proteome</keyword>
<dbReference type="EMBL" id="OX451741">
    <property type="protein sequence ID" value="CAI8618333.1"/>
    <property type="molecule type" value="Genomic_DNA"/>
</dbReference>
<evidence type="ECO:0000256" key="1">
    <source>
        <dbReference type="SAM" id="MobiDB-lite"/>
    </source>
</evidence>
<gene>
    <name evidence="2" type="ORF">VFH_VI118160</name>
</gene>
<sequence>MVGPLNRESESIKTSEQVTLGSLQEGVNDQDVTSPEVQIPQESKAKRSKKSQDEVEIEEIKSALLTIVFVFRESTTSHDKYFKENVSTYGNFYVKCKWKVICSLQYIIILSNILKMLELYLDSIKICERII</sequence>
<organism evidence="2 3">
    <name type="scientific">Vicia faba</name>
    <name type="common">Broad bean</name>
    <name type="synonym">Faba vulgaris</name>
    <dbReference type="NCBI Taxonomy" id="3906"/>
    <lineage>
        <taxon>Eukaryota</taxon>
        <taxon>Viridiplantae</taxon>
        <taxon>Streptophyta</taxon>
        <taxon>Embryophyta</taxon>
        <taxon>Tracheophyta</taxon>
        <taxon>Spermatophyta</taxon>
        <taxon>Magnoliopsida</taxon>
        <taxon>eudicotyledons</taxon>
        <taxon>Gunneridae</taxon>
        <taxon>Pentapetalae</taxon>
        <taxon>rosids</taxon>
        <taxon>fabids</taxon>
        <taxon>Fabales</taxon>
        <taxon>Fabaceae</taxon>
        <taxon>Papilionoideae</taxon>
        <taxon>50 kb inversion clade</taxon>
        <taxon>NPAAA clade</taxon>
        <taxon>Hologalegina</taxon>
        <taxon>IRL clade</taxon>
        <taxon>Fabeae</taxon>
        <taxon>Vicia</taxon>
    </lineage>
</organism>
<protein>
    <submittedName>
        <fullName evidence="2">Uncharacterized protein</fullName>
    </submittedName>
</protein>
<feature type="region of interest" description="Disordered" evidence="1">
    <location>
        <begin position="24"/>
        <end position="53"/>
    </location>
</feature>
<reference evidence="2 3" key="1">
    <citation type="submission" date="2023-01" db="EMBL/GenBank/DDBJ databases">
        <authorList>
            <person name="Kreplak J."/>
        </authorList>
    </citation>
    <scope>NUCLEOTIDE SEQUENCE [LARGE SCALE GENOMIC DNA]</scope>
</reference>
<accession>A0AAV1B9K3</accession>